<dbReference type="GO" id="GO:0008887">
    <property type="term" value="F:glycerate kinase activity"/>
    <property type="evidence" value="ECO:0007669"/>
    <property type="project" value="UniProtKB-UniRule"/>
</dbReference>
<proteinExistence type="inferred from homology"/>
<dbReference type="PIRSF" id="PIRSF006078">
    <property type="entry name" value="GlxK"/>
    <property type="match status" value="1"/>
</dbReference>
<dbReference type="InterPro" id="IPR018197">
    <property type="entry name" value="Glycerate_kinase_RE-like"/>
</dbReference>
<dbReference type="KEGG" id="hyg:AUC43_06945"/>
<dbReference type="PANTHER" id="PTHR21599:SF0">
    <property type="entry name" value="GLYCERATE KINASE"/>
    <property type="match status" value="1"/>
</dbReference>
<evidence type="ECO:0000256" key="2">
    <source>
        <dbReference type="ARBA" id="ARBA00022679"/>
    </source>
</evidence>
<dbReference type="Gene3D" id="3.40.50.10350">
    <property type="entry name" value="Glycerate kinase, domain 1"/>
    <property type="match status" value="1"/>
</dbReference>
<dbReference type="AlphaFoldDB" id="A0A0U3JWB9"/>
<sequence>MNILIAPDSFKDALAAPLVCEHLRRGLQRTFPAAHCHLLPLADGGEGTLETLAAVLGGEFVGVEVHDPLFRPLRAEYLWLPDTATAVVEMARASGLEQLAATERNATRTTTLGTGELLAHALDRGARHLVLTVGGSATNDAGLGLGTALGYRFLDKNGHTVLPTGEHLARVHRIDAARVHPRLAAATYRVVTDVTNPFFGPTGAAHVFAAQKGADAAAIAHLDAGLRAFADVLQATFGLAVQQLPGSGAGGGIAGGAAAFLRARIDSAADWVLELSGADQLQQAADLLITGEGRVDAQTWQGKLLGRLLARAAHHAVPVMLVCGALLDADAVLAAPNVLYATSILTEPMPLAEALRRTPALLETQGALLGRLLAHGGIRLKPPSFDITERAC</sequence>
<comment type="similarity">
    <text evidence="1 4">Belongs to the glycerate kinase type-1 family.</text>
</comment>
<dbReference type="OrthoDB" id="9774290at2"/>
<protein>
    <recommendedName>
        <fullName evidence="7">Glycerate kinase</fullName>
    </recommendedName>
</protein>
<keyword evidence="3 4" id="KW-0418">Kinase</keyword>
<keyword evidence="6" id="KW-1185">Reference proteome</keyword>
<dbReference type="NCBIfam" id="TIGR00045">
    <property type="entry name" value="glycerate kinase"/>
    <property type="match status" value="1"/>
</dbReference>
<dbReference type="Gene3D" id="3.90.1510.10">
    <property type="entry name" value="Glycerate kinase, domain 2"/>
    <property type="match status" value="1"/>
</dbReference>
<organism evidence="5 6">
    <name type="scientific">Hymenobacter sedentarius</name>
    <dbReference type="NCBI Taxonomy" id="1411621"/>
    <lineage>
        <taxon>Bacteria</taxon>
        <taxon>Pseudomonadati</taxon>
        <taxon>Bacteroidota</taxon>
        <taxon>Cytophagia</taxon>
        <taxon>Cytophagales</taxon>
        <taxon>Hymenobacteraceae</taxon>
        <taxon>Hymenobacter</taxon>
    </lineage>
</organism>
<dbReference type="EMBL" id="CP013909">
    <property type="protein sequence ID" value="ALW84847.1"/>
    <property type="molecule type" value="Genomic_DNA"/>
</dbReference>
<keyword evidence="2 4" id="KW-0808">Transferase</keyword>
<reference evidence="5 6" key="1">
    <citation type="submission" date="2015-12" db="EMBL/GenBank/DDBJ databases">
        <authorList>
            <person name="Shamseldin A."/>
            <person name="Moawad H."/>
            <person name="Abd El-Rahim W.M."/>
            <person name="Sadowsky M.J."/>
        </authorList>
    </citation>
    <scope>NUCLEOTIDE SEQUENCE [LARGE SCALE GENOMIC DNA]</scope>
    <source>
        <strain evidence="5 6">DG5B</strain>
    </source>
</reference>
<evidence type="ECO:0000256" key="3">
    <source>
        <dbReference type="ARBA" id="ARBA00022777"/>
    </source>
</evidence>
<dbReference type="Pfam" id="PF02595">
    <property type="entry name" value="Gly_kinase"/>
    <property type="match status" value="1"/>
</dbReference>
<accession>A0A0U3JWB9</accession>
<name>A0A0U3JWB9_9BACT</name>
<gene>
    <name evidence="5" type="ORF">AUC43_06945</name>
</gene>
<dbReference type="InterPro" id="IPR004381">
    <property type="entry name" value="Glycerate_kinase"/>
</dbReference>
<dbReference type="InterPro" id="IPR018193">
    <property type="entry name" value="Glyc_kinase_flavodox-like_fold"/>
</dbReference>
<dbReference type="SUPFAM" id="SSF110738">
    <property type="entry name" value="Glycerate kinase I"/>
    <property type="match status" value="1"/>
</dbReference>
<evidence type="ECO:0000313" key="6">
    <source>
        <dbReference type="Proteomes" id="UP000059542"/>
    </source>
</evidence>
<evidence type="ECO:0008006" key="7">
    <source>
        <dbReference type="Google" id="ProtNLM"/>
    </source>
</evidence>
<evidence type="ECO:0000313" key="5">
    <source>
        <dbReference type="EMBL" id="ALW84847.1"/>
    </source>
</evidence>
<evidence type="ECO:0000256" key="4">
    <source>
        <dbReference type="PIRNR" id="PIRNR006078"/>
    </source>
</evidence>
<dbReference type="PANTHER" id="PTHR21599">
    <property type="entry name" value="GLYCERATE KINASE"/>
    <property type="match status" value="1"/>
</dbReference>
<dbReference type="RefSeq" id="WP_068191351.1">
    <property type="nucleotide sequence ID" value="NZ_CP013909.1"/>
</dbReference>
<dbReference type="STRING" id="1411621.AUC43_06945"/>
<dbReference type="Proteomes" id="UP000059542">
    <property type="component" value="Chromosome"/>
</dbReference>
<evidence type="ECO:0000256" key="1">
    <source>
        <dbReference type="ARBA" id="ARBA00006284"/>
    </source>
</evidence>
<dbReference type="InterPro" id="IPR036129">
    <property type="entry name" value="Glycerate_kinase_sf"/>
</dbReference>
<dbReference type="GO" id="GO:0031388">
    <property type="term" value="P:organic acid phosphorylation"/>
    <property type="evidence" value="ECO:0007669"/>
    <property type="project" value="UniProtKB-UniRule"/>
</dbReference>